<feature type="compositionally biased region" description="Polar residues" evidence="1">
    <location>
        <begin position="147"/>
        <end position="162"/>
    </location>
</feature>
<evidence type="ECO:0000256" key="1">
    <source>
        <dbReference type="SAM" id="MobiDB-lite"/>
    </source>
</evidence>
<dbReference type="EMBL" id="CP127221">
    <property type="protein sequence ID" value="WIW95829.1"/>
    <property type="molecule type" value="Genomic_DNA"/>
</dbReference>
<keyword evidence="4" id="KW-1185">Reference proteome</keyword>
<feature type="signal peptide" evidence="2">
    <location>
        <begin position="1"/>
        <end position="20"/>
    </location>
</feature>
<reference evidence="3 4" key="1">
    <citation type="submission" date="2023-06" db="EMBL/GenBank/DDBJ databases">
        <title>Altererythrobacter rubellus NBRC 112769 genome.</title>
        <authorList>
            <person name="Zhang K."/>
        </authorList>
    </citation>
    <scope>NUCLEOTIDE SEQUENCE [LARGE SCALE GENOMIC DNA]</scope>
    <source>
        <strain evidence="3 4">NBRC 112769</strain>
    </source>
</reference>
<sequence>MLLSSAVVALSLQAATAVPAQDAVISETWELAYDVAITPFVEDYRRCLNYGNRIARGLPDFEQQHRSDLPRCTKVYQESIEASNRMMERRGREELFTPEDVTRAFDTIGYIHVQRGRFVDDSLRHREQRLARYTTTHAPSQAPLDQPEQQAQQEVSLPNAEN</sequence>
<dbReference type="KEGG" id="arue:QQX03_01620"/>
<keyword evidence="2" id="KW-0732">Signal</keyword>
<accession>A0A9Y2F2G8</accession>
<gene>
    <name evidence="3" type="ORF">QQX03_01620</name>
</gene>
<organism evidence="3 4">
    <name type="scientific">Altererythrobacter rubellus</name>
    <dbReference type="NCBI Taxonomy" id="2173831"/>
    <lineage>
        <taxon>Bacteria</taxon>
        <taxon>Pseudomonadati</taxon>
        <taxon>Pseudomonadota</taxon>
        <taxon>Alphaproteobacteria</taxon>
        <taxon>Sphingomonadales</taxon>
        <taxon>Erythrobacteraceae</taxon>
        <taxon>Altererythrobacter</taxon>
    </lineage>
</organism>
<dbReference type="AlphaFoldDB" id="A0A9Y2F2G8"/>
<evidence type="ECO:0000313" key="3">
    <source>
        <dbReference type="EMBL" id="WIW95829.1"/>
    </source>
</evidence>
<evidence type="ECO:0000313" key="4">
    <source>
        <dbReference type="Proteomes" id="UP001231445"/>
    </source>
</evidence>
<dbReference type="RefSeq" id="WP_285976141.1">
    <property type="nucleotide sequence ID" value="NZ_CP127221.1"/>
</dbReference>
<feature type="region of interest" description="Disordered" evidence="1">
    <location>
        <begin position="135"/>
        <end position="162"/>
    </location>
</feature>
<evidence type="ECO:0000256" key="2">
    <source>
        <dbReference type="SAM" id="SignalP"/>
    </source>
</evidence>
<feature type="chain" id="PRO_5040729007" description="UrcA family protein" evidence="2">
    <location>
        <begin position="21"/>
        <end position="162"/>
    </location>
</feature>
<name>A0A9Y2F2G8_9SPHN</name>
<dbReference type="Proteomes" id="UP001231445">
    <property type="component" value="Chromosome"/>
</dbReference>
<proteinExistence type="predicted"/>
<protein>
    <recommendedName>
        <fullName evidence="5">UrcA family protein</fullName>
    </recommendedName>
</protein>
<evidence type="ECO:0008006" key="5">
    <source>
        <dbReference type="Google" id="ProtNLM"/>
    </source>
</evidence>